<evidence type="ECO:0000256" key="1">
    <source>
        <dbReference type="ARBA" id="ARBA00010641"/>
    </source>
</evidence>
<evidence type="ECO:0000313" key="10">
    <source>
        <dbReference type="Proteomes" id="UP000562045"/>
    </source>
</evidence>
<evidence type="ECO:0000256" key="2">
    <source>
        <dbReference type="ARBA" id="ARBA00023015"/>
    </source>
</evidence>
<dbReference type="Gene3D" id="1.10.10.10">
    <property type="entry name" value="Winged helix-like DNA-binding domain superfamily/Winged helix DNA-binding domain"/>
    <property type="match status" value="1"/>
</dbReference>
<evidence type="ECO:0000313" key="8">
    <source>
        <dbReference type="EMBL" id="NYI43422.1"/>
    </source>
</evidence>
<keyword evidence="4" id="KW-0238">DNA-binding</keyword>
<dbReference type="Gene3D" id="1.10.1740.10">
    <property type="match status" value="1"/>
</dbReference>
<protein>
    <submittedName>
        <fullName evidence="8">RNA polymerase sigma-70 factor (ECF subfamily)</fullName>
    </submittedName>
</protein>
<accession>A0A7Y9ZDK5</accession>
<evidence type="ECO:0000256" key="3">
    <source>
        <dbReference type="ARBA" id="ARBA00023082"/>
    </source>
</evidence>
<dbReference type="InterPro" id="IPR007627">
    <property type="entry name" value="RNA_pol_sigma70_r2"/>
</dbReference>
<sequence length="178" mass="19820">MTEVLVDGRRAAEGIEALYAASYRRLVVQMYAICGDLTDAEDAVQEAFITAIRKHRTLRSVANPEAWVRTVALRRLHRGWRHLAVVRRHQALDRPDEPTVEVGPEHVALVAALALLDPDQREAVVLHHLADLPVSEIAEQLGLPVGTVKSRLGRGRQRLAELMAERDPASEREEPSHG</sequence>
<dbReference type="NCBIfam" id="TIGR02937">
    <property type="entry name" value="sigma70-ECF"/>
    <property type="match status" value="1"/>
</dbReference>
<evidence type="ECO:0000259" key="7">
    <source>
        <dbReference type="Pfam" id="PF08281"/>
    </source>
</evidence>
<dbReference type="InterPro" id="IPR013325">
    <property type="entry name" value="RNA_pol_sigma_r2"/>
</dbReference>
<dbReference type="PANTHER" id="PTHR43133">
    <property type="entry name" value="RNA POLYMERASE ECF-TYPE SIGMA FACTO"/>
    <property type="match status" value="1"/>
</dbReference>
<dbReference type="GO" id="GO:0006352">
    <property type="term" value="P:DNA-templated transcription initiation"/>
    <property type="evidence" value="ECO:0007669"/>
    <property type="project" value="InterPro"/>
</dbReference>
<dbReference type="SUPFAM" id="SSF88946">
    <property type="entry name" value="Sigma2 domain of RNA polymerase sigma factors"/>
    <property type="match status" value="1"/>
</dbReference>
<dbReference type="GO" id="GO:0016987">
    <property type="term" value="F:sigma factor activity"/>
    <property type="evidence" value="ECO:0007669"/>
    <property type="project" value="UniProtKB-KW"/>
</dbReference>
<dbReference type="Proteomes" id="UP000562045">
    <property type="component" value="Unassembled WGS sequence"/>
</dbReference>
<dbReference type="InterPro" id="IPR039425">
    <property type="entry name" value="RNA_pol_sigma-70-like"/>
</dbReference>
<dbReference type="EMBL" id="CP022295">
    <property type="protein sequence ID" value="QSR27407.1"/>
    <property type="molecule type" value="Genomic_DNA"/>
</dbReference>
<dbReference type="InterPro" id="IPR013324">
    <property type="entry name" value="RNA_pol_sigma_r3/r4-like"/>
</dbReference>
<dbReference type="PANTHER" id="PTHR43133:SF50">
    <property type="entry name" value="ECF RNA POLYMERASE SIGMA FACTOR SIGM"/>
    <property type="match status" value="1"/>
</dbReference>
<dbReference type="EMBL" id="JACBZM010000001">
    <property type="protein sequence ID" value="NYI43422.1"/>
    <property type="molecule type" value="Genomic_DNA"/>
</dbReference>
<dbReference type="CDD" id="cd06171">
    <property type="entry name" value="Sigma70_r4"/>
    <property type="match status" value="1"/>
</dbReference>
<comment type="similarity">
    <text evidence="1">Belongs to the sigma-70 factor family. ECF subfamily.</text>
</comment>
<keyword evidence="2" id="KW-0805">Transcription regulation</keyword>
<evidence type="ECO:0000256" key="5">
    <source>
        <dbReference type="ARBA" id="ARBA00023163"/>
    </source>
</evidence>
<feature type="domain" description="RNA polymerase sigma factor 70 region 4 type 2" evidence="7">
    <location>
        <begin position="107"/>
        <end position="159"/>
    </location>
</feature>
<dbReference type="SUPFAM" id="SSF88659">
    <property type="entry name" value="Sigma3 and sigma4 domains of RNA polymerase sigma factors"/>
    <property type="match status" value="1"/>
</dbReference>
<dbReference type="InterPro" id="IPR036388">
    <property type="entry name" value="WH-like_DNA-bd_sf"/>
</dbReference>
<feature type="domain" description="RNA polymerase sigma-70 region 2" evidence="6">
    <location>
        <begin position="18"/>
        <end position="82"/>
    </location>
</feature>
<dbReference type="Proteomes" id="UP000662818">
    <property type="component" value="Chromosome"/>
</dbReference>
<organism evidence="8 10">
    <name type="scientific">Nocardioides aromaticivorans</name>
    <dbReference type="NCBI Taxonomy" id="200618"/>
    <lineage>
        <taxon>Bacteria</taxon>
        <taxon>Bacillati</taxon>
        <taxon>Actinomycetota</taxon>
        <taxon>Actinomycetes</taxon>
        <taxon>Propionibacteriales</taxon>
        <taxon>Nocardioidaceae</taxon>
        <taxon>Nocardioides</taxon>
    </lineage>
</organism>
<dbReference type="GO" id="GO:0003677">
    <property type="term" value="F:DNA binding"/>
    <property type="evidence" value="ECO:0007669"/>
    <property type="project" value="UniProtKB-KW"/>
</dbReference>
<dbReference type="Pfam" id="PF08281">
    <property type="entry name" value="Sigma70_r4_2"/>
    <property type="match status" value="1"/>
</dbReference>
<dbReference type="Pfam" id="PF04542">
    <property type="entry name" value="Sigma70_r2"/>
    <property type="match status" value="1"/>
</dbReference>
<proteinExistence type="inferred from homology"/>
<evidence type="ECO:0000313" key="11">
    <source>
        <dbReference type="Proteomes" id="UP000662818"/>
    </source>
</evidence>
<name>A0A7Y9ZDK5_9ACTN</name>
<dbReference type="InterPro" id="IPR013249">
    <property type="entry name" value="RNA_pol_sigma70_r4_t2"/>
</dbReference>
<reference evidence="9 11" key="1">
    <citation type="submission" date="2017-06" db="EMBL/GenBank/DDBJ databases">
        <title>Complete Genome Sequence of the Soil Carbazole-Degrading Bacterium Nocardioides aromaticivorans IC177.</title>
        <authorList>
            <person name="Vejarano F."/>
            <person name="Suzuki-Minakuchi C."/>
            <person name="Ohtsubo Y."/>
            <person name="Tsuda M."/>
            <person name="Okada K."/>
            <person name="Nojiri H."/>
        </authorList>
    </citation>
    <scope>NUCLEOTIDE SEQUENCE [LARGE SCALE GENOMIC DNA]</scope>
    <source>
        <strain evidence="9 11">IC177</strain>
    </source>
</reference>
<dbReference type="RefSeq" id="WP_179647612.1">
    <property type="nucleotide sequence ID" value="NZ_CP022295.1"/>
</dbReference>
<evidence type="ECO:0000259" key="6">
    <source>
        <dbReference type="Pfam" id="PF04542"/>
    </source>
</evidence>
<reference evidence="8 10" key="2">
    <citation type="submission" date="2020-07" db="EMBL/GenBank/DDBJ databases">
        <title>Sequencing the genomes of 1000 actinobacteria strains.</title>
        <authorList>
            <person name="Klenk H.-P."/>
        </authorList>
    </citation>
    <scope>NUCLEOTIDE SEQUENCE [LARGE SCALE GENOMIC DNA]</scope>
    <source>
        <strain evidence="8 10">DSM 15131</strain>
    </source>
</reference>
<keyword evidence="11" id="KW-1185">Reference proteome</keyword>
<dbReference type="InterPro" id="IPR014284">
    <property type="entry name" value="RNA_pol_sigma-70_dom"/>
</dbReference>
<evidence type="ECO:0000313" key="9">
    <source>
        <dbReference type="EMBL" id="QSR27407.1"/>
    </source>
</evidence>
<gene>
    <name evidence="8" type="ORF">BJ993_000502</name>
    <name evidence="9" type="ORF">CFH99_17440</name>
</gene>
<keyword evidence="5" id="KW-0804">Transcription</keyword>
<dbReference type="AlphaFoldDB" id="A0A7Y9ZDK5"/>
<keyword evidence="3" id="KW-0731">Sigma factor</keyword>
<evidence type="ECO:0000256" key="4">
    <source>
        <dbReference type="ARBA" id="ARBA00023125"/>
    </source>
</evidence>